<feature type="coiled-coil region" evidence="1">
    <location>
        <begin position="7"/>
        <end position="48"/>
    </location>
</feature>
<sequence>MEPMYVAEDSSGSADQATREIQQLRAALEKEKAQNAQLSEAYSAQQEAYRAQQDLLEMNWALHQHMVDALAHKTCAQKRVEHDFLVRKAQREKQKALRAAGFVSKPCDPNAERQKPVGEITDDEAHSGAGASDRADAGPTAWAQ</sequence>
<evidence type="ECO:0000313" key="3">
    <source>
        <dbReference type="EMBL" id="CAE7267399.1"/>
    </source>
</evidence>
<proteinExistence type="predicted"/>
<feature type="region of interest" description="Disordered" evidence="2">
    <location>
        <begin position="103"/>
        <end position="144"/>
    </location>
</feature>
<evidence type="ECO:0000313" key="4">
    <source>
        <dbReference type="Proteomes" id="UP000604046"/>
    </source>
</evidence>
<protein>
    <submittedName>
        <fullName evidence="3">Uncharacterized protein</fullName>
    </submittedName>
</protein>
<evidence type="ECO:0000256" key="2">
    <source>
        <dbReference type="SAM" id="MobiDB-lite"/>
    </source>
</evidence>
<name>A0A812MVV0_9DINO</name>
<dbReference type="EMBL" id="CAJNDS010001607">
    <property type="protein sequence ID" value="CAE7267399.1"/>
    <property type="molecule type" value="Genomic_DNA"/>
</dbReference>
<dbReference type="AlphaFoldDB" id="A0A812MVV0"/>
<accession>A0A812MVV0</accession>
<organism evidence="3 4">
    <name type="scientific">Symbiodinium natans</name>
    <dbReference type="NCBI Taxonomy" id="878477"/>
    <lineage>
        <taxon>Eukaryota</taxon>
        <taxon>Sar</taxon>
        <taxon>Alveolata</taxon>
        <taxon>Dinophyceae</taxon>
        <taxon>Suessiales</taxon>
        <taxon>Symbiodiniaceae</taxon>
        <taxon>Symbiodinium</taxon>
    </lineage>
</organism>
<dbReference type="Proteomes" id="UP000604046">
    <property type="component" value="Unassembled WGS sequence"/>
</dbReference>
<keyword evidence="4" id="KW-1185">Reference proteome</keyword>
<comment type="caution">
    <text evidence="3">The sequence shown here is derived from an EMBL/GenBank/DDBJ whole genome shotgun (WGS) entry which is preliminary data.</text>
</comment>
<evidence type="ECO:0000256" key="1">
    <source>
        <dbReference type="SAM" id="Coils"/>
    </source>
</evidence>
<gene>
    <name evidence="3" type="ORF">SNAT2548_LOCUS14169</name>
</gene>
<keyword evidence="1" id="KW-0175">Coiled coil</keyword>
<reference evidence="3" key="1">
    <citation type="submission" date="2021-02" db="EMBL/GenBank/DDBJ databases">
        <authorList>
            <person name="Dougan E. K."/>
            <person name="Rhodes N."/>
            <person name="Thang M."/>
            <person name="Chan C."/>
        </authorList>
    </citation>
    <scope>NUCLEOTIDE SEQUENCE</scope>
</reference>